<organism evidence="4 5">
    <name type="scientific">Pisum sativum</name>
    <name type="common">Garden pea</name>
    <name type="synonym">Lathyrus oleraceus</name>
    <dbReference type="NCBI Taxonomy" id="3888"/>
    <lineage>
        <taxon>Eukaryota</taxon>
        <taxon>Viridiplantae</taxon>
        <taxon>Streptophyta</taxon>
        <taxon>Embryophyta</taxon>
        <taxon>Tracheophyta</taxon>
        <taxon>Spermatophyta</taxon>
        <taxon>Magnoliopsida</taxon>
        <taxon>eudicotyledons</taxon>
        <taxon>Gunneridae</taxon>
        <taxon>Pentapetalae</taxon>
        <taxon>rosids</taxon>
        <taxon>fabids</taxon>
        <taxon>Fabales</taxon>
        <taxon>Fabaceae</taxon>
        <taxon>Papilionoideae</taxon>
        <taxon>50 kb inversion clade</taxon>
        <taxon>NPAAA clade</taxon>
        <taxon>Hologalegina</taxon>
        <taxon>IRL clade</taxon>
        <taxon>Fabeae</taxon>
        <taxon>Lathyrus</taxon>
    </lineage>
</organism>
<keyword evidence="2" id="KW-0238">DNA-binding</keyword>
<evidence type="ECO:0000313" key="4">
    <source>
        <dbReference type="EMBL" id="KAI5439440.1"/>
    </source>
</evidence>
<accession>A0A9D4YLM2</accession>
<dbReference type="InterPro" id="IPR001207">
    <property type="entry name" value="Transposase_mutator"/>
</dbReference>
<evidence type="ECO:0000256" key="3">
    <source>
        <dbReference type="ARBA" id="ARBA00023172"/>
    </source>
</evidence>
<evidence type="ECO:0000313" key="5">
    <source>
        <dbReference type="Proteomes" id="UP001058974"/>
    </source>
</evidence>
<gene>
    <name evidence="4" type="ORF">KIW84_025005</name>
</gene>
<proteinExistence type="predicted"/>
<name>A0A9D4YLM2_PEA</name>
<dbReference type="AlphaFoldDB" id="A0A9D4YLM2"/>
<dbReference type="PROSITE" id="PS01007">
    <property type="entry name" value="TRANSPOSASE_MUTATOR"/>
    <property type="match status" value="1"/>
</dbReference>
<comment type="caution">
    <text evidence="4">The sequence shown here is derived from an EMBL/GenBank/DDBJ whole genome shotgun (WGS) entry which is preliminary data.</text>
</comment>
<dbReference type="GO" id="GO:0004803">
    <property type="term" value="F:transposase activity"/>
    <property type="evidence" value="ECO:0007669"/>
    <property type="project" value="InterPro"/>
</dbReference>
<dbReference type="GO" id="GO:0006313">
    <property type="term" value="P:DNA transposition"/>
    <property type="evidence" value="ECO:0007669"/>
    <property type="project" value="InterPro"/>
</dbReference>
<protein>
    <recommendedName>
        <fullName evidence="6">MULE transposase domain-containing protein</fullName>
    </recommendedName>
</protein>
<dbReference type="Pfam" id="PF00872">
    <property type="entry name" value="Transposase_mut"/>
    <property type="match status" value="1"/>
</dbReference>
<dbReference type="Proteomes" id="UP001058974">
    <property type="component" value="Chromosome 2"/>
</dbReference>
<evidence type="ECO:0000256" key="2">
    <source>
        <dbReference type="ARBA" id="ARBA00023125"/>
    </source>
</evidence>
<evidence type="ECO:0000256" key="1">
    <source>
        <dbReference type="ARBA" id="ARBA00022578"/>
    </source>
</evidence>
<dbReference type="PANTHER" id="PTHR31973">
    <property type="entry name" value="POLYPROTEIN, PUTATIVE-RELATED"/>
    <property type="match status" value="1"/>
</dbReference>
<reference evidence="4 5" key="1">
    <citation type="journal article" date="2022" name="Nat. Genet.">
        <title>Improved pea reference genome and pan-genome highlight genomic features and evolutionary characteristics.</title>
        <authorList>
            <person name="Yang T."/>
            <person name="Liu R."/>
            <person name="Luo Y."/>
            <person name="Hu S."/>
            <person name="Wang D."/>
            <person name="Wang C."/>
            <person name="Pandey M.K."/>
            <person name="Ge S."/>
            <person name="Xu Q."/>
            <person name="Li N."/>
            <person name="Li G."/>
            <person name="Huang Y."/>
            <person name="Saxena R.K."/>
            <person name="Ji Y."/>
            <person name="Li M."/>
            <person name="Yan X."/>
            <person name="He Y."/>
            <person name="Liu Y."/>
            <person name="Wang X."/>
            <person name="Xiang C."/>
            <person name="Varshney R.K."/>
            <person name="Ding H."/>
            <person name="Gao S."/>
            <person name="Zong X."/>
        </authorList>
    </citation>
    <scope>NUCLEOTIDE SEQUENCE [LARGE SCALE GENOMIC DNA]</scope>
    <source>
        <strain evidence="4 5">cv. Zhongwan 6</strain>
    </source>
</reference>
<dbReference type="PANTHER" id="PTHR31973:SF187">
    <property type="entry name" value="MUTATOR TRANSPOSASE MUDRA PROTEIN"/>
    <property type="match status" value="1"/>
</dbReference>
<keyword evidence="5" id="KW-1185">Reference proteome</keyword>
<sequence>MKNSGSQRERVKYCVRPAMSNKIRLRIQHIDKLVETPVKWYCLWYWHPTYNFSRGLRPLNNDQDVLRFSKDVACMAKRKLMELVQGDGIEQFTHLRSYGQELLKSNPNSTVAIQCADVNGNHVFERIYVCLEACKVGFAKTCMPLIGLDAFEAETKDSWQWLLDLLMHDLEGYSQRSYEFILDQHKGLVPTVQASMPNVESRLCVKHLYGNWKKKHPGLELKEMLWAPARETIVLAWERAMLRMKTMKEDAWKDMLDVLACHWSRSYFRTYSKCDLQVNNMCEAFNREILEHMDMKENCDPKRSGN</sequence>
<dbReference type="EMBL" id="JAMSHJ010000002">
    <property type="protein sequence ID" value="KAI5439440.1"/>
    <property type="molecule type" value="Genomic_DNA"/>
</dbReference>
<dbReference type="Gramene" id="Psat02G0500500-T1">
    <property type="protein sequence ID" value="KAI5439440.1"/>
    <property type="gene ID" value="KIW84_025005"/>
</dbReference>
<keyword evidence="3" id="KW-0233">DNA recombination</keyword>
<keyword evidence="1" id="KW-0815">Transposition</keyword>
<dbReference type="GO" id="GO:0003677">
    <property type="term" value="F:DNA binding"/>
    <property type="evidence" value="ECO:0007669"/>
    <property type="project" value="UniProtKB-KW"/>
</dbReference>
<evidence type="ECO:0008006" key="6">
    <source>
        <dbReference type="Google" id="ProtNLM"/>
    </source>
</evidence>